<comment type="caution">
    <text evidence="1">The sequence shown here is derived from an EMBL/GenBank/DDBJ whole genome shotgun (WGS) entry which is preliminary data.</text>
</comment>
<keyword evidence="2" id="KW-1185">Reference proteome</keyword>
<sequence>MAMCQIVGLAHLGNLAAKEAASRIEIGFAQHKMPHALTQKMSDLDGDGAAHAVAEKIGGL</sequence>
<reference evidence="1 2" key="1">
    <citation type="journal article" date="2020" name="Genome Biol. Evol.">
        <title>Rhizobium dioscoreae sp. nov., a plant growth-promoting bacterium isolated from yam (Dioscorea species).</title>
        <authorList>
            <person name="Ouyabe M."/>
            <person name="Tanaka N."/>
            <person name="Shiwa Y."/>
            <person name="Fujita N."/>
            <person name="Kikuno H."/>
            <person name="Babil P."/>
            <person name="Shiwachi H."/>
        </authorList>
    </citation>
    <scope>NUCLEOTIDE SEQUENCE [LARGE SCALE GENOMIC DNA]</scope>
    <source>
        <strain evidence="1 2">S-93</strain>
    </source>
</reference>
<gene>
    <name evidence="1" type="ORF">RsS93_27860</name>
</gene>
<protein>
    <submittedName>
        <fullName evidence="1">Uncharacterized protein</fullName>
    </submittedName>
</protein>
<dbReference type="Proteomes" id="UP000390335">
    <property type="component" value="Unassembled WGS sequence"/>
</dbReference>
<evidence type="ECO:0000313" key="1">
    <source>
        <dbReference type="EMBL" id="GES50172.1"/>
    </source>
</evidence>
<accession>A0ABQ0Z456</accession>
<evidence type="ECO:0000313" key="2">
    <source>
        <dbReference type="Proteomes" id="UP000390335"/>
    </source>
</evidence>
<organism evidence="1 2">
    <name type="scientific">Rhizobium dioscoreae</name>
    <dbReference type="NCBI Taxonomy" id="2653122"/>
    <lineage>
        <taxon>Bacteria</taxon>
        <taxon>Pseudomonadati</taxon>
        <taxon>Pseudomonadota</taxon>
        <taxon>Alphaproteobacteria</taxon>
        <taxon>Hyphomicrobiales</taxon>
        <taxon>Rhizobiaceae</taxon>
        <taxon>Rhizobium/Agrobacterium group</taxon>
        <taxon>Rhizobium</taxon>
    </lineage>
</organism>
<dbReference type="EMBL" id="BLAJ01000003">
    <property type="protein sequence ID" value="GES50172.1"/>
    <property type="molecule type" value="Genomic_DNA"/>
</dbReference>
<name>A0ABQ0Z456_9HYPH</name>
<proteinExistence type="predicted"/>